<protein>
    <submittedName>
        <fullName evidence="1">Uncharacterized protein</fullName>
    </submittedName>
</protein>
<keyword evidence="2" id="KW-1185">Reference proteome</keyword>
<dbReference type="InterPro" id="IPR036397">
    <property type="entry name" value="RNaseH_sf"/>
</dbReference>
<name>A0ABQ8RZM3_PERAM</name>
<evidence type="ECO:0000313" key="1">
    <source>
        <dbReference type="EMBL" id="KAJ4427005.1"/>
    </source>
</evidence>
<evidence type="ECO:0000313" key="2">
    <source>
        <dbReference type="Proteomes" id="UP001148838"/>
    </source>
</evidence>
<dbReference type="Proteomes" id="UP001148838">
    <property type="component" value="Unassembled WGS sequence"/>
</dbReference>
<sequence length="267" mass="30218">MSPRSSTEKYQTFAHIGFREKPGKNLNQVTCPDRESNTGYLVSRPVTVTPQVWYVYQGFRNGDERSGSMGKEFVPCPQSTGLELRICDVRKHTEYIFPLPVPYPMTCVVKGRGDNAGEMSPGSSTESYPAFARIGLRENPGKNLNQVTCPDRDSNPGHLVSRPDALTVTPQRIQQLRAGNGGRRLEFCHWLLVNRRVIPFLLFTDEAIFTRDGINNTRNSHQLSEENPHAIVETHFQQRFSINVWCGMTISCFNLLCYRIILQGPVI</sequence>
<reference evidence="1 2" key="1">
    <citation type="journal article" date="2022" name="Allergy">
        <title>Genome assembly and annotation of Periplaneta americana reveal a comprehensive cockroach allergen profile.</title>
        <authorList>
            <person name="Wang L."/>
            <person name="Xiong Q."/>
            <person name="Saelim N."/>
            <person name="Wang L."/>
            <person name="Nong W."/>
            <person name="Wan A.T."/>
            <person name="Shi M."/>
            <person name="Liu X."/>
            <person name="Cao Q."/>
            <person name="Hui J.H.L."/>
            <person name="Sookrung N."/>
            <person name="Leung T.F."/>
            <person name="Tungtrongchitr A."/>
            <person name="Tsui S.K.W."/>
        </authorList>
    </citation>
    <scope>NUCLEOTIDE SEQUENCE [LARGE SCALE GENOMIC DNA]</scope>
    <source>
        <tissue evidence="1">Whole body-01</tissue>
    </source>
</reference>
<gene>
    <name evidence="1" type="ORF">ANN_26804</name>
</gene>
<dbReference type="PANTHER" id="PTHR47326:SF1">
    <property type="entry name" value="HTH PSQ-TYPE DOMAIN-CONTAINING PROTEIN"/>
    <property type="match status" value="1"/>
</dbReference>
<dbReference type="PANTHER" id="PTHR47326">
    <property type="entry name" value="TRANSPOSABLE ELEMENT TC3 TRANSPOSASE-LIKE PROTEIN"/>
    <property type="match status" value="1"/>
</dbReference>
<dbReference type="Gene3D" id="3.30.420.10">
    <property type="entry name" value="Ribonuclease H-like superfamily/Ribonuclease H"/>
    <property type="match status" value="1"/>
</dbReference>
<dbReference type="EMBL" id="JAJSOF020000039">
    <property type="protein sequence ID" value="KAJ4427005.1"/>
    <property type="molecule type" value="Genomic_DNA"/>
</dbReference>
<proteinExistence type="predicted"/>
<comment type="caution">
    <text evidence="1">The sequence shown here is derived from an EMBL/GenBank/DDBJ whole genome shotgun (WGS) entry which is preliminary data.</text>
</comment>
<accession>A0ABQ8RZM3</accession>
<organism evidence="1 2">
    <name type="scientific">Periplaneta americana</name>
    <name type="common">American cockroach</name>
    <name type="synonym">Blatta americana</name>
    <dbReference type="NCBI Taxonomy" id="6978"/>
    <lineage>
        <taxon>Eukaryota</taxon>
        <taxon>Metazoa</taxon>
        <taxon>Ecdysozoa</taxon>
        <taxon>Arthropoda</taxon>
        <taxon>Hexapoda</taxon>
        <taxon>Insecta</taxon>
        <taxon>Pterygota</taxon>
        <taxon>Neoptera</taxon>
        <taxon>Polyneoptera</taxon>
        <taxon>Dictyoptera</taxon>
        <taxon>Blattodea</taxon>
        <taxon>Blattoidea</taxon>
        <taxon>Blattidae</taxon>
        <taxon>Blattinae</taxon>
        <taxon>Periplaneta</taxon>
    </lineage>
</organism>